<feature type="transmembrane region" description="Helical" evidence="1">
    <location>
        <begin position="116"/>
        <end position="135"/>
    </location>
</feature>
<evidence type="ECO:0000256" key="1">
    <source>
        <dbReference type="SAM" id="Phobius"/>
    </source>
</evidence>
<proteinExistence type="predicted"/>
<feature type="transmembrane region" description="Helical" evidence="1">
    <location>
        <begin position="21"/>
        <end position="43"/>
    </location>
</feature>
<dbReference type="AlphaFoldDB" id="A0A1V4I1K4"/>
<keyword evidence="1" id="KW-0472">Membrane</keyword>
<feature type="transmembrane region" description="Helical" evidence="1">
    <location>
        <begin position="87"/>
        <end position="104"/>
    </location>
</feature>
<dbReference type="EMBL" id="MWPQ01000010">
    <property type="protein sequence ID" value="OPH84111.1"/>
    <property type="molecule type" value="Genomic_DNA"/>
</dbReference>
<evidence type="ECO:0000313" key="2">
    <source>
        <dbReference type="EMBL" id="OPH84111.1"/>
    </source>
</evidence>
<feature type="transmembrane region" description="Helical" evidence="1">
    <location>
        <begin position="218"/>
        <end position="238"/>
    </location>
</feature>
<feature type="transmembrane region" description="Helical" evidence="1">
    <location>
        <begin position="272"/>
        <end position="292"/>
    </location>
</feature>
<feature type="transmembrane region" description="Helical" evidence="1">
    <location>
        <begin position="304"/>
        <end position="326"/>
    </location>
</feature>
<evidence type="ECO:0000313" key="3">
    <source>
        <dbReference type="Proteomes" id="UP000189940"/>
    </source>
</evidence>
<comment type="caution">
    <text evidence="2">The sequence shown here is derived from an EMBL/GenBank/DDBJ whole genome shotgun (WGS) entry which is preliminary data.</text>
</comment>
<reference evidence="2 3" key="1">
    <citation type="submission" date="2017-02" db="EMBL/GenBank/DDBJ databases">
        <title>Genome sequence of the nitrite-oxidizing bacterium Nitrobacter vulgaris strain Ab1.</title>
        <authorList>
            <person name="Mellbye B.L."/>
            <person name="Davis E.W."/>
            <person name="Spieck E."/>
            <person name="Chang J.H."/>
            <person name="Bottomley P.J."/>
            <person name="Sayavedra-Soto L.A."/>
        </authorList>
    </citation>
    <scope>NUCLEOTIDE SEQUENCE [LARGE SCALE GENOMIC DNA]</scope>
    <source>
        <strain evidence="2 3">Ab1</strain>
    </source>
</reference>
<dbReference type="OrthoDB" id="9770040at2"/>
<feature type="transmembrane region" description="Helical" evidence="1">
    <location>
        <begin position="363"/>
        <end position="382"/>
    </location>
</feature>
<organism evidence="2 3">
    <name type="scientific">Nitrobacter vulgaris</name>
    <dbReference type="NCBI Taxonomy" id="29421"/>
    <lineage>
        <taxon>Bacteria</taxon>
        <taxon>Pseudomonadati</taxon>
        <taxon>Pseudomonadota</taxon>
        <taxon>Alphaproteobacteria</taxon>
        <taxon>Hyphomicrobiales</taxon>
        <taxon>Nitrobacteraceae</taxon>
        <taxon>Nitrobacter</taxon>
    </lineage>
</organism>
<feature type="transmembrane region" description="Helical" evidence="1">
    <location>
        <begin position="147"/>
        <end position="165"/>
    </location>
</feature>
<name>A0A1V4I1K4_NITVU</name>
<keyword evidence="1" id="KW-1133">Transmembrane helix</keyword>
<feature type="transmembrane region" description="Helical" evidence="1">
    <location>
        <begin position="177"/>
        <end position="197"/>
    </location>
</feature>
<dbReference type="RefSeq" id="WP_079445782.1">
    <property type="nucleotide sequence ID" value="NZ_MWPQ01000010.1"/>
</dbReference>
<feature type="transmembrane region" description="Helical" evidence="1">
    <location>
        <begin position="63"/>
        <end position="80"/>
    </location>
</feature>
<gene>
    <name evidence="2" type="ORF">B2M20_03505</name>
</gene>
<sequence length="402" mass="43019">MAMSEVENARARPFAIWTIGFRPFFLMAGVWSAVALAGWIAMIAMGLTLPSRFDPLTWHIHEMLFGFVLAVIAGFLLTAIPNWTGRAPISGLPLAALALLWLAGRVTCLVSTSIPLGLAAAVDLAFPFVLCGVVAREIIVGRNWRNMVMPVPLAVLGVADLLMYLELAGFSVPAGLGWRLALTAIIVLISVVGGRIVPSFTRNWLVKKNAPRLPPEHGHIDSLALVTLHAGMIGWAIFPEIWPFGWLLLLGAALNLWRLGRWRGMAARAEPLLTVLHTGYLWVIVGAALLGVSMLTDHVPQAAAIHALTAGAIGTMTLGVMTRVSLGHTGRALTSDRITALIYLLVILAAIARVAAWDSGSSAMLIEVSAALWIGSFGLFALRYGPILVAPRVQPVDVQPGK</sequence>
<feature type="transmembrane region" description="Helical" evidence="1">
    <location>
        <begin position="244"/>
        <end position="260"/>
    </location>
</feature>
<dbReference type="Proteomes" id="UP000189940">
    <property type="component" value="Unassembled WGS sequence"/>
</dbReference>
<accession>A0A1V4I1K4</accession>
<keyword evidence="1" id="KW-0812">Transmembrane</keyword>
<dbReference type="Pfam" id="PF05940">
    <property type="entry name" value="NnrS"/>
    <property type="match status" value="1"/>
</dbReference>
<protein>
    <submittedName>
        <fullName evidence="2">NnrS family protein</fullName>
    </submittedName>
</protein>
<keyword evidence="3" id="KW-1185">Reference proteome</keyword>
<dbReference type="STRING" id="29421.B2M20_03505"/>
<feature type="transmembrane region" description="Helical" evidence="1">
    <location>
        <begin position="338"/>
        <end position="357"/>
    </location>
</feature>
<dbReference type="InterPro" id="IPR010266">
    <property type="entry name" value="NnrS"/>
</dbReference>